<dbReference type="SUPFAM" id="SSF52743">
    <property type="entry name" value="Subtilisin-like"/>
    <property type="match status" value="1"/>
</dbReference>
<dbReference type="Gene3D" id="3.40.50.200">
    <property type="entry name" value="Peptidase S8/S53 domain"/>
    <property type="match status" value="1"/>
</dbReference>
<dbReference type="InterPro" id="IPR023828">
    <property type="entry name" value="Peptidase_S8_Ser-AS"/>
</dbReference>
<comment type="similarity">
    <text evidence="1 6 7">Belongs to the peptidase S8 family.</text>
</comment>
<dbReference type="Gene3D" id="2.60.40.10">
    <property type="entry name" value="Immunoglobulins"/>
    <property type="match status" value="1"/>
</dbReference>
<dbReference type="InterPro" id="IPR036852">
    <property type="entry name" value="Peptidase_S8/S53_dom_sf"/>
</dbReference>
<dbReference type="PROSITE" id="PS00137">
    <property type="entry name" value="SUBTILASE_HIS"/>
    <property type="match status" value="1"/>
</dbReference>
<feature type="chain" id="PRO_5020466877" description="Peptidase S8/S53 domain-containing protein" evidence="8">
    <location>
        <begin position="25"/>
        <end position="1272"/>
    </location>
</feature>
<dbReference type="GO" id="GO:0006508">
    <property type="term" value="P:proteolysis"/>
    <property type="evidence" value="ECO:0007669"/>
    <property type="project" value="UniProtKB-KW"/>
</dbReference>
<keyword evidence="3 6" id="KW-0378">Hydrolase</keyword>
<keyword evidence="8" id="KW-0732">Signal</keyword>
<dbReference type="GO" id="GO:0005975">
    <property type="term" value="P:carbohydrate metabolic process"/>
    <property type="evidence" value="ECO:0007669"/>
    <property type="project" value="UniProtKB-ARBA"/>
</dbReference>
<keyword evidence="11" id="KW-1185">Reference proteome</keyword>
<evidence type="ECO:0000259" key="9">
    <source>
        <dbReference type="Pfam" id="PF00082"/>
    </source>
</evidence>
<keyword evidence="2 6" id="KW-0645">Protease</keyword>
<dbReference type="InterPro" id="IPR013783">
    <property type="entry name" value="Ig-like_fold"/>
</dbReference>
<dbReference type="PROSITE" id="PS00136">
    <property type="entry name" value="SUBTILASE_ASP"/>
    <property type="match status" value="1"/>
</dbReference>
<dbReference type="PANTHER" id="PTHR43806">
    <property type="entry name" value="PEPTIDASE S8"/>
    <property type="match status" value="1"/>
</dbReference>
<sequence>MAAGLAASTAASTAALGVVSPTGAAPPAAVPTADAGPALDFTLLTGDVVRLRSLPDGTPHGEVIHDAGRPDDVVFQQVDDDLYALTGEAVRLIGTGWLDRELFNLTALAEYGYDDAGVDALPVIATAPAGSRSGPATSALAVDGAAVVQPLDSIGATALTIDKDRVEEVWADLTGNLEAATGTATRTGDTAAPVTLWLDAKVRTALDVSVPAIGAPTAWESGYDGTGTTIAVLDTGIDADHPDFAGRITASRSFVTGEPTNDLNGHGTHVASIAAGAGDTYIGVAPGADLAIGKVCAADGTCPTSAIIAGMEWAAVEQDADVVNLSLNGAPTDGADPMSRAVNELTAATGALFVVAAGNSGRTGGTMQVGTPATADSALAVGNTAKTAPHELSDSSSVGPRLSDYAVKPEITAPGEAIVAARATDGVIGAPVDDHYTSLSGTSMATPHVVGAAALVAEQHPDWTAGQLKDALVSTANPHAEAPVTAQGAGMLDVTRATAGPLVATGTLNLGAIEPPHTATTGIVTLRNTSGAPLPVDLALAGLIRTDPTSRDVTPLTPPDGAVTVTPSSVQIPAGGTAAVEVTVDTTAFELASYFGRLEARAGGDLLASTTLSWTRSPQRHQLTVSGIDRTGAPAHTTCCSWLTLINLDTATAHLGWYDEGRAYFAGFGYNTLLPEGRYAVLSNISDWTAGEPWALVSETLGGDPELLLDRDTDLLIDARDGIPVTIEGPRSDAEPVQPGMDATWRRVLGEPGYEDLRVQETFSRVPTVYVIPTGEATIGEFSLTVGTRLAAEDLTMTVPGSGSPALDPQYLRSGTSDVSGCNVAGHIMCVPAFDSPGSYQLVDAGSGSPAQLAAAAGRLALVHEATPRDSVAMGEFLAAAADAGVAGILYAVADPGPPQRWIRDRVEVPAAVITAAEGDQLAAAIAGGATTIRTGGEIVSPYVYDLCVTDTGRLPSEPAYTFDHDDLATITAEYAADAPGTVYRESRVGLGATGCPLGHSARSTAFEAPHTRTEYITPGHWWRTTTFSAEHYYGVEADRRTVYEAGEHVTEQHLAAPLAPRIDALSAHRLSGTSYLSMSGFPFVTSPWFTLQQSFGAVDVRYRRDGEPLCESQFNSGCYVDPVPGRYQLEVETQQSRRPISTATRTVWDVAAAFDRPDEPLPAIALDYDVPLDGTNAVRAGTPYRLTVTAGYQPEHTEIGDFTVQAWVSHDDGATWTELGTRPAGRDGDATFLVRPPREGAEFTTVRVLATDGDGNSVDQTITRAWRVAQP</sequence>
<evidence type="ECO:0000256" key="4">
    <source>
        <dbReference type="ARBA" id="ARBA00022825"/>
    </source>
</evidence>
<dbReference type="AlphaFoldDB" id="A0A4R5CNZ7"/>
<feature type="active site" description="Charge relay system" evidence="5 6">
    <location>
        <position position="266"/>
    </location>
</feature>
<protein>
    <recommendedName>
        <fullName evidence="9">Peptidase S8/S53 domain-containing protein</fullName>
    </recommendedName>
</protein>
<evidence type="ECO:0000256" key="2">
    <source>
        <dbReference type="ARBA" id="ARBA00022670"/>
    </source>
</evidence>
<comment type="caution">
    <text evidence="10">The sequence shown here is derived from an EMBL/GenBank/DDBJ whole genome shotgun (WGS) entry which is preliminary data.</text>
</comment>
<dbReference type="Pfam" id="PF00082">
    <property type="entry name" value="Peptidase_S8"/>
    <property type="match status" value="1"/>
</dbReference>
<organism evidence="10 11">
    <name type="scientific">Jiangella asiatica</name>
    <dbReference type="NCBI Taxonomy" id="2530372"/>
    <lineage>
        <taxon>Bacteria</taxon>
        <taxon>Bacillati</taxon>
        <taxon>Actinomycetota</taxon>
        <taxon>Actinomycetes</taxon>
        <taxon>Jiangellales</taxon>
        <taxon>Jiangellaceae</taxon>
        <taxon>Jiangella</taxon>
    </lineage>
</organism>
<evidence type="ECO:0000256" key="8">
    <source>
        <dbReference type="SAM" id="SignalP"/>
    </source>
</evidence>
<accession>A0A4R5CNZ7</accession>
<evidence type="ECO:0000256" key="5">
    <source>
        <dbReference type="PIRSR" id="PIRSR615500-1"/>
    </source>
</evidence>
<keyword evidence="4 6" id="KW-0720">Serine protease</keyword>
<evidence type="ECO:0000256" key="6">
    <source>
        <dbReference type="PROSITE-ProRule" id="PRU01240"/>
    </source>
</evidence>
<feature type="domain" description="Peptidase S8/S53" evidence="9">
    <location>
        <begin position="225"/>
        <end position="490"/>
    </location>
</feature>
<dbReference type="EMBL" id="SMKZ01000039">
    <property type="protein sequence ID" value="TDE01806.1"/>
    <property type="molecule type" value="Genomic_DNA"/>
</dbReference>
<dbReference type="InterPro" id="IPR050131">
    <property type="entry name" value="Peptidase_S8_subtilisin-like"/>
</dbReference>
<dbReference type="PANTHER" id="PTHR43806:SF11">
    <property type="entry name" value="CEREVISIN-RELATED"/>
    <property type="match status" value="1"/>
</dbReference>
<dbReference type="InterPro" id="IPR000209">
    <property type="entry name" value="Peptidase_S8/S53_dom"/>
</dbReference>
<evidence type="ECO:0000256" key="7">
    <source>
        <dbReference type="RuleBase" id="RU003355"/>
    </source>
</evidence>
<evidence type="ECO:0000313" key="10">
    <source>
        <dbReference type="EMBL" id="TDE01806.1"/>
    </source>
</evidence>
<dbReference type="PROSITE" id="PS00138">
    <property type="entry name" value="SUBTILASE_SER"/>
    <property type="match status" value="1"/>
</dbReference>
<reference evidence="10 11" key="1">
    <citation type="submission" date="2019-03" db="EMBL/GenBank/DDBJ databases">
        <title>Draft genome sequences of novel Actinobacteria.</title>
        <authorList>
            <person name="Sahin N."/>
            <person name="Ay H."/>
            <person name="Saygin H."/>
        </authorList>
    </citation>
    <scope>NUCLEOTIDE SEQUENCE [LARGE SCALE GENOMIC DNA]</scope>
    <source>
        <strain evidence="10 11">5K138</strain>
    </source>
</reference>
<dbReference type="GO" id="GO:0004252">
    <property type="term" value="F:serine-type endopeptidase activity"/>
    <property type="evidence" value="ECO:0007669"/>
    <property type="project" value="UniProtKB-UniRule"/>
</dbReference>
<evidence type="ECO:0000313" key="11">
    <source>
        <dbReference type="Proteomes" id="UP000294739"/>
    </source>
</evidence>
<dbReference type="InterPro" id="IPR015500">
    <property type="entry name" value="Peptidase_S8_subtilisin-rel"/>
</dbReference>
<dbReference type="RefSeq" id="WP_131898797.1">
    <property type="nucleotide sequence ID" value="NZ_SMKZ01000039.1"/>
</dbReference>
<dbReference type="Proteomes" id="UP000294739">
    <property type="component" value="Unassembled WGS sequence"/>
</dbReference>
<feature type="active site" description="Charge relay system" evidence="5 6">
    <location>
        <position position="234"/>
    </location>
</feature>
<evidence type="ECO:0000256" key="1">
    <source>
        <dbReference type="ARBA" id="ARBA00011073"/>
    </source>
</evidence>
<dbReference type="InterPro" id="IPR022398">
    <property type="entry name" value="Peptidase_S8_His-AS"/>
</dbReference>
<name>A0A4R5CNZ7_9ACTN</name>
<dbReference type="InParanoid" id="A0A4R5CNZ7"/>
<dbReference type="Gene3D" id="3.50.30.30">
    <property type="match status" value="1"/>
</dbReference>
<proteinExistence type="inferred from homology"/>
<feature type="active site" description="Charge relay system" evidence="5 6">
    <location>
        <position position="443"/>
    </location>
</feature>
<dbReference type="InterPro" id="IPR023827">
    <property type="entry name" value="Peptidase_S8_Asp-AS"/>
</dbReference>
<dbReference type="PROSITE" id="PS51892">
    <property type="entry name" value="SUBTILASE"/>
    <property type="match status" value="1"/>
</dbReference>
<dbReference type="PRINTS" id="PR00723">
    <property type="entry name" value="SUBTILISIN"/>
</dbReference>
<gene>
    <name evidence="10" type="ORF">E1269_22620</name>
</gene>
<evidence type="ECO:0000256" key="3">
    <source>
        <dbReference type="ARBA" id="ARBA00022801"/>
    </source>
</evidence>
<feature type="signal peptide" evidence="8">
    <location>
        <begin position="1"/>
        <end position="24"/>
    </location>
</feature>
<dbReference type="OrthoDB" id="9795680at2"/>